<proteinExistence type="predicted"/>
<protein>
    <submittedName>
        <fullName evidence="1">Uncharacterized protein</fullName>
    </submittedName>
</protein>
<dbReference type="AlphaFoldDB" id="A0AAU6SFX5"/>
<organism evidence="1">
    <name type="scientific">Microbacterium sp. LWS13-1.2</name>
    <dbReference type="NCBI Taxonomy" id="3135264"/>
    <lineage>
        <taxon>Bacteria</taxon>
        <taxon>Bacillati</taxon>
        <taxon>Actinomycetota</taxon>
        <taxon>Actinomycetes</taxon>
        <taxon>Micrococcales</taxon>
        <taxon>Microbacteriaceae</taxon>
        <taxon>Microbacterium</taxon>
    </lineage>
</organism>
<dbReference type="EMBL" id="CP151632">
    <property type="protein sequence ID" value="WZO35751.1"/>
    <property type="molecule type" value="Genomic_DNA"/>
</dbReference>
<accession>A0AAU6SFX5</accession>
<name>A0AAU6SFX5_9MICO</name>
<reference evidence="1" key="1">
    <citation type="submission" date="2024-04" db="EMBL/GenBank/DDBJ databases">
        <authorList>
            <person name="Roder T."/>
            <person name="Oberhansli S."/>
            <person name="Kreuzer M."/>
        </authorList>
    </citation>
    <scope>NUCLEOTIDE SEQUENCE</scope>
    <source>
        <strain evidence="1">LWS13-1.2</strain>
    </source>
</reference>
<dbReference type="RefSeq" id="WP_349426569.1">
    <property type="nucleotide sequence ID" value="NZ_CP151632.1"/>
</dbReference>
<evidence type="ECO:0000313" key="1">
    <source>
        <dbReference type="EMBL" id="WZO35751.1"/>
    </source>
</evidence>
<gene>
    <name evidence="1" type="ORF">MRBLWS13_003459</name>
</gene>
<sequence>MSFDWETYRRSLDPSEVMWEDAGDLARLSMGAFAAEQSPMRRDMSSGFLRLAGPGVTGHSAPVDEVAKVLGQFQRLILASGLSLTGWKTLRGRVPADVLSKTKLHLDGSALPGSLVLQVVPASLPGDEIMPSGQGEFFRENDNQLVDDAMNRSIDLLNMGKALEADADSTPFLAEVEEAGPRVGAAIRDFTAALVEGAFETELMWTQPRTPARRSRLSVQELVHIGALVASRALAREPVVLVGVLRTVSDISPLKVEIAPNEVESVNAEAIPGEVIATLRVGVRVRIAAEVTEDVAPGGDVKTHYKATQIDVLGE</sequence>